<dbReference type="AlphaFoldDB" id="A0A7W5FNM4"/>
<evidence type="ECO:0000256" key="1">
    <source>
        <dbReference type="ARBA" id="ARBA00004196"/>
    </source>
</evidence>
<dbReference type="EMBL" id="JACHXK010000007">
    <property type="protein sequence ID" value="MBB3111491.1"/>
    <property type="molecule type" value="Genomic_DNA"/>
</dbReference>
<dbReference type="CDD" id="cd06302">
    <property type="entry name" value="PBP1_LsrB_Quorum_Sensing-like"/>
    <property type="match status" value="1"/>
</dbReference>
<dbReference type="SUPFAM" id="SSF53822">
    <property type="entry name" value="Periplasmic binding protein-like I"/>
    <property type="match status" value="1"/>
</dbReference>
<gene>
    <name evidence="3" type="ORF">FHS18_003559</name>
</gene>
<sequence>MLFVSACGLAVQHDNYEIIYAMGNDDPEAPAGQPAEDGTDKFTIGVVPKLVEIPYFNLVEEGAREAAEHLGAELIYKGPPIADTAQQINIIQELIEEGVDAIAVSANEPDKLLPTLLKARSQGIKVITWDSDTYREGRDFFVNMVDDEKLGRHLLDTLAWNTGEKGEFAILTGQSKAATLNEWIKWMKVQQEEYYPAMKLVEIAATDDDPQKAYEAAKRMLAQYPNLAGMIGNSSVGPPAAAQAVKDAGRTGQVKVVGLSLPNLMAPYLADGSAQVATLWSPKKLGYLTVVLAVQMLEGNPPQDGMTVANVGIIRVNGDVVVMGDPVDFTEENVNQYDF</sequence>
<dbReference type="PANTHER" id="PTHR30036:SF8">
    <property type="entry name" value="ABC-TYPE SUGAR TRANSPORT SYSTEM PERIPLASMIC COMPONENT-LIKE PROTEIN"/>
    <property type="match status" value="1"/>
</dbReference>
<dbReference type="InterPro" id="IPR050555">
    <property type="entry name" value="Bact_Solute-Bind_Prot2"/>
</dbReference>
<keyword evidence="4" id="KW-1185">Reference proteome</keyword>
<dbReference type="InterPro" id="IPR025997">
    <property type="entry name" value="SBP_2_dom"/>
</dbReference>
<dbReference type="GO" id="GO:0030288">
    <property type="term" value="C:outer membrane-bounded periplasmic space"/>
    <property type="evidence" value="ECO:0007669"/>
    <property type="project" value="TreeGrafter"/>
</dbReference>
<evidence type="ECO:0000313" key="4">
    <source>
        <dbReference type="Proteomes" id="UP000570361"/>
    </source>
</evidence>
<reference evidence="3 4" key="1">
    <citation type="submission" date="2020-08" db="EMBL/GenBank/DDBJ databases">
        <title>Genomic Encyclopedia of Type Strains, Phase III (KMG-III): the genomes of soil and plant-associated and newly described type strains.</title>
        <authorList>
            <person name="Whitman W."/>
        </authorList>
    </citation>
    <scope>NUCLEOTIDE SEQUENCE [LARGE SCALE GENOMIC DNA]</scope>
    <source>
        <strain evidence="3 4">CECT 5862</strain>
    </source>
</reference>
<comment type="subcellular location">
    <subcellularLocation>
        <location evidence="1">Cell envelope</location>
    </subcellularLocation>
</comment>
<dbReference type="RefSeq" id="WP_246427717.1">
    <property type="nucleotide sequence ID" value="NZ_JACHXK010000007.1"/>
</dbReference>
<evidence type="ECO:0000313" key="3">
    <source>
        <dbReference type="EMBL" id="MBB3111491.1"/>
    </source>
</evidence>
<name>A0A7W5FNM4_9BACL</name>
<dbReference type="GO" id="GO:0030246">
    <property type="term" value="F:carbohydrate binding"/>
    <property type="evidence" value="ECO:0007669"/>
    <property type="project" value="TreeGrafter"/>
</dbReference>
<dbReference type="PANTHER" id="PTHR30036">
    <property type="entry name" value="D-XYLOSE-BINDING PERIPLASMIC PROTEIN"/>
    <property type="match status" value="1"/>
</dbReference>
<dbReference type="Gene3D" id="3.40.50.2300">
    <property type="match status" value="2"/>
</dbReference>
<organism evidence="3 4">
    <name type="scientific">Paenibacillus phyllosphaerae</name>
    <dbReference type="NCBI Taxonomy" id="274593"/>
    <lineage>
        <taxon>Bacteria</taxon>
        <taxon>Bacillati</taxon>
        <taxon>Bacillota</taxon>
        <taxon>Bacilli</taxon>
        <taxon>Bacillales</taxon>
        <taxon>Paenibacillaceae</taxon>
        <taxon>Paenibacillus</taxon>
    </lineage>
</organism>
<evidence type="ECO:0000259" key="2">
    <source>
        <dbReference type="Pfam" id="PF13407"/>
    </source>
</evidence>
<dbReference type="Proteomes" id="UP000570361">
    <property type="component" value="Unassembled WGS sequence"/>
</dbReference>
<dbReference type="InterPro" id="IPR028082">
    <property type="entry name" value="Peripla_BP_I"/>
</dbReference>
<dbReference type="Pfam" id="PF13407">
    <property type="entry name" value="Peripla_BP_4"/>
    <property type="match status" value="1"/>
</dbReference>
<accession>A0A7W5FNM4</accession>
<feature type="domain" description="Periplasmic binding protein" evidence="2">
    <location>
        <begin position="44"/>
        <end position="300"/>
    </location>
</feature>
<protein>
    <submittedName>
        <fullName evidence="3">Rhamnose transport system substrate-binding protein</fullName>
    </submittedName>
</protein>
<comment type="caution">
    <text evidence="3">The sequence shown here is derived from an EMBL/GenBank/DDBJ whole genome shotgun (WGS) entry which is preliminary data.</text>
</comment>
<proteinExistence type="predicted"/>